<evidence type="ECO:0000256" key="2">
    <source>
        <dbReference type="SAM" id="Phobius"/>
    </source>
</evidence>
<keyword evidence="2" id="KW-0472">Membrane</keyword>
<organism evidence="3 4">
    <name type="scientific">Prymnesium parvum</name>
    <name type="common">Toxic golden alga</name>
    <dbReference type="NCBI Taxonomy" id="97485"/>
    <lineage>
        <taxon>Eukaryota</taxon>
        <taxon>Haptista</taxon>
        <taxon>Haptophyta</taxon>
        <taxon>Prymnesiophyceae</taxon>
        <taxon>Prymnesiales</taxon>
        <taxon>Prymnesiaceae</taxon>
        <taxon>Prymnesium</taxon>
    </lineage>
</organism>
<gene>
    <name evidence="3" type="ORF">AB1Y20_009502</name>
</gene>
<dbReference type="Proteomes" id="UP001515480">
    <property type="component" value="Unassembled WGS sequence"/>
</dbReference>
<feature type="transmembrane region" description="Helical" evidence="2">
    <location>
        <begin position="237"/>
        <end position="257"/>
    </location>
</feature>
<sequence length="305" mass="33866">MELWLGDGSDAKNLTPAIGRLVELGLFVKEDLFIREYSRRVFTQPRRLRDAQLTSTFSVMLPRFERLAELLFEPTAEEEVAATSAPTATTAAAAERGNRGLDLHRLVQGAVQVSPAFLARVERVEKGDVSEPGDQAMMDTLRAIHRGIQGTSQSGYPPKTPCSLLDAILKTIAMKTNRETRRVARREATGESRRTYTVALRLERILPLAVVDEWLLLTEIHASIVVQRRGVSTSRRLFFPFLPAFVVFAACLPGNALRGERVSRQLLRSTQRQKGKPPRGTRHTRTREEGAGWAASGMLVHAGSV</sequence>
<comment type="caution">
    <text evidence="3">The sequence shown here is derived from an EMBL/GenBank/DDBJ whole genome shotgun (WGS) entry which is preliminary data.</text>
</comment>
<dbReference type="EMBL" id="JBGBPQ010000002">
    <property type="protein sequence ID" value="KAL1528140.1"/>
    <property type="molecule type" value="Genomic_DNA"/>
</dbReference>
<feature type="compositionally biased region" description="Basic residues" evidence="1">
    <location>
        <begin position="271"/>
        <end position="285"/>
    </location>
</feature>
<dbReference type="AlphaFoldDB" id="A0AB34K282"/>
<accession>A0AB34K282</accession>
<name>A0AB34K282_PRYPA</name>
<keyword evidence="2" id="KW-0812">Transmembrane</keyword>
<protein>
    <submittedName>
        <fullName evidence="3">Uncharacterized protein</fullName>
    </submittedName>
</protein>
<keyword evidence="2" id="KW-1133">Transmembrane helix</keyword>
<feature type="region of interest" description="Disordered" evidence="1">
    <location>
        <begin position="266"/>
        <end position="288"/>
    </location>
</feature>
<reference evidence="3 4" key="1">
    <citation type="journal article" date="2024" name="Science">
        <title>Giant polyketide synthase enzymes in the biosynthesis of giant marine polyether toxins.</title>
        <authorList>
            <person name="Fallon T.R."/>
            <person name="Shende V.V."/>
            <person name="Wierzbicki I.H."/>
            <person name="Pendleton A.L."/>
            <person name="Watervoot N.F."/>
            <person name="Auber R.P."/>
            <person name="Gonzalez D.J."/>
            <person name="Wisecaver J.H."/>
            <person name="Moore B.S."/>
        </authorList>
    </citation>
    <scope>NUCLEOTIDE SEQUENCE [LARGE SCALE GENOMIC DNA]</scope>
    <source>
        <strain evidence="3 4">12B1</strain>
    </source>
</reference>
<evidence type="ECO:0000256" key="1">
    <source>
        <dbReference type="SAM" id="MobiDB-lite"/>
    </source>
</evidence>
<evidence type="ECO:0000313" key="4">
    <source>
        <dbReference type="Proteomes" id="UP001515480"/>
    </source>
</evidence>
<evidence type="ECO:0000313" key="3">
    <source>
        <dbReference type="EMBL" id="KAL1528140.1"/>
    </source>
</evidence>
<keyword evidence="4" id="KW-1185">Reference proteome</keyword>
<proteinExistence type="predicted"/>